<reference evidence="7" key="1">
    <citation type="submission" date="2022-08" db="UniProtKB">
        <authorList>
            <consortium name="EnsemblMetazoa"/>
        </authorList>
    </citation>
    <scope>IDENTIFICATION</scope>
    <source>
        <strain evidence="7">05x7-T-G4-1.051#20</strain>
    </source>
</reference>
<dbReference type="PROSITE" id="PS50850">
    <property type="entry name" value="MFS"/>
    <property type="match status" value="1"/>
</dbReference>
<evidence type="ECO:0000256" key="5">
    <source>
        <dbReference type="SAM" id="Phobius"/>
    </source>
</evidence>
<accession>A0A8W8NSR7</accession>
<feature type="transmembrane region" description="Helical" evidence="5">
    <location>
        <begin position="412"/>
        <end position="431"/>
    </location>
</feature>
<proteinExistence type="predicted"/>
<keyword evidence="8" id="KW-1185">Reference proteome</keyword>
<comment type="subcellular location">
    <subcellularLocation>
        <location evidence="1">Membrane</location>
        <topology evidence="1">Multi-pass membrane protein</topology>
    </subcellularLocation>
</comment>
<feature type="domain" description="Major facilitator superfamily (MFS) profile" evidence="6">
    <location>
        <begin position="78"/>
        <end position="527"/>
    </location>
</feature>
<dbReference type="InterPro" id="IPR020846">
    <property type="entry name" value="MFS_dom"/>
</dbReference>
<dbReference type="GO" id="GO:0016020">
    <property type="term" value="C:membrane"/>
    <property type="evidence" value="ECO:0007669"/>
    <property type="project" value="UniProtKB-SubCell"/>
</dbReference>
<evidence type="ECO:0000256" key="1">
    <source>
        <dbReference type="ARBA" id="ARBA00004141"/>
    </source>
</evidence>
<evidence type="ECO:0000313" key="7">
    <source>
        <dbReference type="EnsemblMetazoa" id="G7897.1:cds"/>
    </source>
</evidence>
<keyword evidence="2 5" id="KW-0812">Transmembrane</keyword>
<dbReference type="Gene3D" id="1.20.1250.20">
    <property type="entry name" value="MFS general substrate transporter like domains"/>
    <property type="match status" value="1"/>
</dbReference>
<evidence type="ECO:0000259" key="6">
    <source>
        <dbReference type="PROSITE" id="PS50850"/>
    </source>
</evidence>
<dbReference type="OMA" id="SVEYEEC"/>
<dbReference type="Proteomes" id="UP000005408">
    <property type="component" value="Unassembled WGS sequence"/>
</dbReference>
<name>A0A8W8NSR7_MAGGI</name>
<feature type="transmembrane region" description="Helical" evidence="5">
    <location>
        <begin position="381"/>
        <end position="400"/>
    </location>
</feature>
<dbReference type="EnsemblMetazoa" id="G7897.1">
    <property type="protein sequence ID" value="G7897.1:cds"/>
    <property type="gene ID" value="G7897"/>
</dbReference>
<dbReference type="GO" id="GO:0022857">
    <property type="term" value="F:transmembrane transporter activity"/>
    <property type="evidence" value="ECO:0007669"/>
    <property type="project" value="InterPro"/>
</dbReference>
<keyword evidence="4 5" id="KW-0472">Membrane</keyword>
<feature type="transmembrane region" description="Helical" evidence="5">
    <location>
        <begin position="475"/>
        <end position="496"/>
    </location>
</feature>
<dbReference type="AlphaFoldDB" id="A0A8W8NSR7"/>
<feature type="transmembrane region" description="Helical" evidence="5">
    <location>
        <begin position="150"/>
        <end position="174"/>
    </location>
</feature>
<feature type="transmembrane region" description="Helical" evidence="5">
    <location>
        <begin position="120"/>
        <end position="143"/>
    </location>
</feature>
<feature type="transmembrane region" description="Helical" evidence="5">
    <location>
        <begin position="502"/>
        <end position="522"/>
    </location>
</feature>
<organism evidence="7 8">
    <name type="scientific">Magallana gigas</name>
    <name type="common">Pacific oyster</name>
    <name type="synonym">Crassostrea gigas</name>
    <dbReference type="NCBI Taxonomy" id="29159"/>
    <lineage>
        <taxon>Eukaryota</taxon>
        <taxon>Metazoa</taxon>
        <taxon>Spiralia</taxon>
        <taxon>Lophotrochozoa</taxon>
        <taxon>Mollusca</taxon>
        <taxon>Bivalvia</taxon>
        <taxon>Autobranchia</taxon>
        <taxon>Pteriomorphia</taxon>
        <taxon>Ostreida</taxon>
        <taxon>Ostreoidea</taxon>
        <taxon>Ostreidae</taxon>
        <taxon>Magallana</taxon>
    </lineage>
</organism>
<evidence type="ECO:0000256" key="2">
    <source>
        <dbReference type="ARBA" id="ARBA00022692"/>
    </source>
</evidence>
<dbReference type="InterPro" id="IPR005828">
    <property type="entry name" value="MFS_sugar_transport-like"/>
</dbReference>
<sequence length="549" mass="61102">MDTDRVLRSLGKFGRFQLLQYIYNLSCFPMMAFPIVIYVFIGHIPDFRCSSFEDDASYTNRKLNASHNVIFQYHQCDVTVTTNLSGTVVEETVPCRAGFEFSGQQTVASEWELVCENEGLGGMTTTVLVVGQMVGASVFPTLADKHGRLLIAYTTLMAVTVCFLLTAIVPWFAGFVVMRFLMGMFSQGPGIVLPTLGLELFPTELRGFVISSGTVAWALSLSIIPVVAFFLRHVTWRYMMGAAAVFGIHSFFTKWFLQESPRWLLANNKFDQAKMWIQKAAKCNKKDPACLLSELDFIKGNAEKENLLEKNQDVIPEQTAEMAGKFEEVMDSESTQVSVLEIFRHKHLLVPSLVVWMLWFVNSLTYYGLFLTSGTMSGNMYLNFFLNSVVEIPSVILYSLTINRWGRRKTCAMFLSTAGVSLLLSGVLTFVGESGMIRGFAVTLSFTGKFGISGAWMAACLFTPEIYPTNIRARGLGLASLAARVGGMISPYATMFGSRFPWGPPVVFGSCAVLVTILLIWIPETTGKELPNTVEDVKRLYTVKQIRSN</sequence>
<feature type="transmembrane region" description="Helical" evidence="5">
    <location>
        <begin position="348"/>
        <end position="369"/>
    </location>
</feature>
<protein>
    <recommendedName>
        <fullName evidence="6">Major facilitator superfamily (MFS) profile domain-containing protein</fullName>
    </recommendedName>
</protein>
<dbReference type="SUPFAM" id="SSF103473">
    <property type="entry name" value="MFS general substrate transporter"/>
    <property type="match status" value="1"/>
</dbReference>
<feature type="transmembrane region" description="Helical" evidence="5">
    <location>
        <begin position="437"/>
        <end position="463"/>
    </location>
</feature>
<dbReference type="Pfam" id="PF00083">
    <property type="entry name" value="Sugar_tr"/>
    <property type="match status" value="2"/>
</dbReference>
<dbReference type="OrthoDB" id="6100430at2759"/>
<dbReference type="PANTHER" id="PTHR24064">
    <property type="entry name" value="SOLUTE CARRIER FAMILY 22 MEMBER"/>
    <property type="match status" value="1"/>
</dbReference>
<dbReference type="InterPro" id="IPR036259">
    <property type="entry name" value="MFS_trans_sf"/>
</dbReference>
<keyword evidence="3 5" id="KW-1133">Transmembrane helix</keyword>
<feature type="transmembrane region" description="Helical" evidence="5">
    <location>
        <begin position="21"/>
        <end position="41"/>
    </location>
</feature>
<evidence type="ECO:0000313" key="8">
    <source>
        <dbReference type="Proteomes" id="UP000005408"/>
    </source>
</evidence>
<evidence type="ECO:0000256" key="4">
    <source>
        <dbReference type="ARBA" id="ARBA00023136"/>
    </source>
</evidence>
<feature type="transmembrane region" description="Helical" evidence="5">
    <location>
        <begin position="208"/>
        <end position="230"/>
    </location>
</feature>
<evidence type="ECO:0000256" key="3">
    <source>
        <dbReference type="ARBA" id="ARBA00022989"/>
    </source>
</evidence>